<feature type="chain" id="PRO_5032877074" description="Cytochrome c-552/4 domain-containing protein" evidence="2">
    <location>
        <begin position="18"/>
        <end position="394"/>
    </location>
</feature>
<sequence>MKIFLVFLLAVSFGYGAEVVKVDEKYQESTSCKTCHKRIVDEWSNSWHAKSHFKNDEYFRKSIEYVSRKTRKSLNSVKVECATCHNPRISVTDTGMDYEIAAVMGLDKGSKVNKAVNDDAISEGINCVVCHNVDKIHDEYDEKKRGMDRVEWTPSGTMTGPYKDAKSPYHKTIHHDFMDKTPNRLCFVCHANDRSVKGLVFTNMEAEYKGDQACVTCHMGPQKQDVAATFSINGKQKIRSVRNHGFMGAHSSAMWEGALKVALSTKQNNLLISIENPQPHNIPSGFGGRELVLDVIFKDAQGKALGTKTISLTTKYTRRKGKASTPHIAKKQSKDMSIPAKGRKVLKVEKLKGAKKVEVNLSYKLVNDEIKDLLDLKEPIWSKKFTITKATKKL</sequence>
<protein>
    <recommendedName>
        <fullName evidence="3">Cytochrome c-552/4 domain-containing protein</fullName>
    </recommendedName>
</protein>
<organism evidence="4 5">
    <name type="scientific">Sulfurimonas marina</name>
    <dbReference type="NCBI Taxonomy" id="2590551"/>
    <lineage>
        <taxon>Bacteria</taxon>
        <taxon>Pseudomonadati</taxon>
        <taxon>Campylobacterota</taxon>
        <taxon>Epsilonproteobacteria</taxon>
        <taxon>Campylobacterales</taxon>
        <taxon>Sulfurimonadaceae</taxon>
        <taxon>Sulfurimonas</taxon>
    </lineage>
</organism>
<dbReference type="EMBL" id="CP041165">
    <property type="protein sequence ID" value="QOP40500.1"/>
    <property type="molecule type" value="Genomic_DNA"/>
</dbReference>
<keyword evidence="1 2" id="KW-0732">Signal</keyword>
<evidence type="ECO:0000313" key="5">
    <source>
        <dbReference type="Proteomes" id="UP000593910"/>
    </source>
</evidence>
<name>A0A7M1ASY1_9BACT</name>
<evidence type="ECO:0000259" key="3">
    <source>
        <dbReference type="Pfam" id="PF13435"/>
    </source>
</evidence>
<feature type="domain" description="Cytochrome c-552/4" evidence="3">
    <location>
        <begin position="31"/>
        <end position="131"/>
    </location>
</feature>
<dbReference type="AlphaFoldDB" id="A0A7M1ASY1"/>
<evidence type="ECO:0000256" key="2">
    <source>
        <dbReference type="SAM" id="SignalP"/>
    </source>
</evidence>
<dbReference type="InterPro" id="IPR036280">
    <property type="entry name" value="Multihaem_cyt_sf"/>
</dbReference>
<dbReference type="PANTHER" id="PTHR35038">
    <property type="entry name" value="DISSIMILATORY SULFITE REDUCTASE SIRA"/>
    <property type="match status" value="1"/>
</dbReference>
<keyword evidence="5" id="KW-1185">Reference proteome</keyword>
<evidence type="ECO:0000313" key="4">
    <source>
        <dbReference type="EMBL" id="QOP40500.1"/>
    </source>
</evidence>
<feature type="signal peptide" evidence="2">
    <location>
        <begin position="1"/>
        <end position="17"/>
    </location>
</feature>
<accession>A0A7M1ASY1</accession>
<gene>
    <name evidence="4" type="ORF">FJR03_01585</name>
</gene>
<dbReference type="KEGG" id="smax:FJR03_01585"/>
<dbReference type="Gene3D" id="1.10.1130.10">
    <property type="entry name" value="Flavocytochrome C3, Chain A"/>
    <property type="match status" value="1"/>
</dbReference>
<reference evidence="4 5" key="1">
    <citation type="submission" date="2019-06" db="EMBL/GenBank/DDBJ databases">
        <title>Sulfurimonas gotlandica sp. nov., a chemoautotrophic and psychrotolerant epsilonproteobacterium isolated from a pelagic redoxcline, and an emended description of the genus Sulfurimonas.</title>
        <authorList>
            <person name="Wang S."/>
            <person name="Jiang L."/>
            <person name="Shao Z."/>
        </authorList>
    </citation>
    <scope>NUCLEOTIDE SEQUENCE [LARGE SCALE GENOMIC DNA]</scope>
    <source>
        <strain evidence="4 5">B2</strain>
    </source>
</reference>
<dbReference type="Pfam" id="PF13435">
    <property type="entry name" value="Cytochrome_C554"/>
    <property type="match status" value="1"/>
</dbReference>
<dbReference type="InterPro" id="IPR023155">
    <property type="entry name" value="Cyt_c-552/4"/>
</dbReference>
<evidence type="ECO:0000256" key="1">
    <source>
        <dbReference type="ARBA" id="ARBA00022729"/>
    </source>
</evidence>
<dbReference type="RefSeq" id="WP_193113925.1">
    <property type="nucleotide sequence ID" value="NZ_CP041165.1"/>
</dbReference>
<proteinExistence type="predicted"/>
<dbReference type="SUPFAM" id="SSF48695">
    <property type="entry name" value="Multiheme cytochromes"/>
    <property type="match status" value="1"/>
</dbReference>
<dbReference type="InterPro" id="IPR051829">
    <property type="entry name" value="Multiheme_Cytochr_ET"/>
</dbReference>
<dbReference type="Proteomes" id="UP000593910">
    <property type="component" value="Chromosome"/>
</dbReference>